<dbReference type="STRING" id="670580.A0A1X6MX99"/>
<dbReference type="GeneID" id="36333837"/>
<evidence type="ECO:0000313" key="3">
    <source>
        <dbReference type="Proteomes" id="UP000194127"/>
    </source>
</evidence>
<reference evidence="2 3" key="1">
    <citation type="submission" date="2017-04" db="EMBL/GenBank/DDBJ databases">
        <title>Genome Sequence of the Model Brown-Rot Fungus Postia placenta SB12.</title>
        <authorList>
            <consortium name="DOE Joint Genome Institute"/>
            <person name="Gaskell J."/>
            <person name="Kersten P."/>
            <person name="Larrondo L.F."/>
            <person name="Canessa P."/>
            <person name="Martinez D."/>
            <person name="Hibbett D."/>
            <person name="Schmoll M."/>
            <person name="Kubicek C.P."/>
            <person name="Martinez A.T."/>
            <person name="Yadav J."/>
            <person name="Master E."/>
            <person name="Magnuson J.K."/>
            <person name="James T."/>
            <person name="Yaver D."/>
            <person name="Berka R."/>
            <person name="Labutti K."/>
            <person name="Lipzen A."/>
            <person name="Aerts A."/>
            <person name="Barry K."/>
            <person name="Henrissat B."/>
            <person name="Blanchette R."/>
            <person name="Grigoriev I."/>
            <person name="Cullen D."/>
        </authorList>
    </citation>
    <scope>NUCLEOTIDE SEQUENCE [LARGE SCALE GENOMIC DNA]</scope>
    <source>
        <strain evidence="2 3">MAD-698-R-SB12</strain>
    </source>
</reference>
<dbReference type="Proteomes" id="UP000194127">
    <property type="component" value="Unassembled WGS sequence"/>
</dbReference>
<proteinExistence type="predicted"/>
<organism evidence="2 3">
    <name type="scientific">Postia placenta MAD-698-R-SB12</name>
    <dbReference type="NCBI Taxonomy" id="670580"/>
    <lineage>
        <taxon>Eukaryota</taxon>
        <taxon>Fungi</taxon>
        <taxon>Dikarya</taxon>
        <taxon>Basidiomycota</taxon>
        <taxon>Agaricomycotina</taxon>
        <taxon>Agaricomycetes</taxon>
        <taxon>Polyporales</taxon>
        <taxon>Adustoporiaceae</taxon>
        <taxon>Rhodonia</taxon>
    </lineage>
</organism>
<dbReference type="RefSeq" id="XP_024337637.1">
    <property type="nucleotide sequence ID" value="XM_024488888.1"/>
</dbReference>
<accession>A0A1X6MX99</accession>
<protein>
    <submittedName>
        <fullName evidence="2">Uncharacterized protein</fullName>
    </submittedName>
</protein>
<feature type="compositionally biased region" description="Low complexity" evidence="1">
    <location>
        <begin position="207"/>
        <end position="227"/>
    </location>
</feature>
<gene>
    <name evidence="2" type="ORF">POSPLADRAFT_1182039</name>
</gene>
<evidence type="ECO:0000313" key="2">
    <source>
        <dbReference type="EMBL" id="OSX60843.1"/>
    </source>
</evidence>
<keyword evidence="3" id="KW-1185">Reference proteome</keyword>
<dbReference type="OrthoDB" id="2757939at2759"/>
<dbReference type="EMBL" id="KZ110599">
    <property type="protein sequence ID" value="OSX60843.1"/>
    <property type="molecule type" value="Genomic_DNA"/>
</dbReference>
<feature type="compositionally biased region" description="Basic residues" evidence="1">
    <location>
        <begin position="192"/>
        <end position="206"/>
    </location>
</feature>
<evidence type="ECO:0000256" key="1">
    <source>
        <dbReference type="SAM" id="MobiDB-lite"/>
    </source>
</evidence>
<name>A0A1X6MX99_9APHY</name>
<dbReference type="AlphaFoldDB" id="A0A1X6MX99"/>
<feature type="region of interest" description="Disordered" evidence="1">
    <location>
        <begin position="188"/>
        <end position="227"/>
    </location>
</feature>
<sequence>MSRASAPTYEVQPGDICRIVASVLIPIEQALGIAGSPMYFTNAGQDSSYTTNSSTQSPRPCVFMGRLEENAPAVCLMATYHGNGVASMPEVYQYFSLPVDPDVEPPDGRVIHTTPRWPESSRTNQYLIAYLIDPHVAVQELWHDRGSRTPSRLDALGFGNLTTTCDTLRRSWQQRMLDTTLRKQATDEYLKYRRRKQGIPRSRRPSSHSGPSGRTGPRSPIGNLEGS</sequence>